<evidence type="ECO:0000256" key="1">
    <source>
        <dbReference type="SAM" id="MobiDB-lite"/>
    </source>
</evidence>
<proteinExistence type="predicted"/>
<reference evidence="2" key="1">
    <citation type="submission" date="2010-05" db="EMBL/GenBank/DDBJ databases">
        <title>The Genome Sequence of Magnaporthe poae strain ATCC 64411.</title>
        <authorList>
            <consortium name="The Broad Institute Genome Sequencing Platform"/>
            <consortium name="Broad Institute Genome Sequencing Center for Infectious Disease"/>
            <person name="Ma L.-J."/>
            <person name="Dead R."/>
            <person name="Young S."/>
            <person name="Zeng Q."/>
            <person name="Koehrsen M."/>
            <person name="Alvarado L."/>
            <person name="Berlin A."/>
            <person name="Chapman S.B."/>
            <person name="Chen Z."/>
            <person name="Freedman E."/>
            <person name="Gellesch M."/>
            <person name="Goldberg J."/>
            <person name="Griggs A."/>
            <person name="Gujja S."/>
            <person name="Heilman E.R."/>
            <person name="Heiman D."/>
            <person name="Hepburn T."/>
            <person name="Howarth C."/>
            <person name="Jen D."/>
            <person name="Larson L."/>
            <person name="Mehta T."/>
            <person name="Neiman D."/>
            <person name="Pearson M."/>
            <person name="Roberts A."/>
            <person name="Saif S."/>
            <person name="Shea T."/>
            <person name="Shenoy N."/>
            <person name="Sisk P."/>
            <person name="Stolte C."/>
            <person name="Sykes S."/>
            <person name="Walk T."/>
            <person name="White J."/>
            <person name="Yandava C."/>
            <person name="Haas B."/>
            <person name="Nusbaum C."/>
            <person name="Birren B."/>
        </authorList>
    </citation>
    <scope>NUCLEOTIDE SEQUENCE</scope>
    <source>
        <strain evidence="2">ATCC 64411</strain>
    </source>
</reference>
<feature type="region of interest" description="Disordered" evidence="1">
    <location>
        <begin position="297"/>
        <end position="369"/>
    </location>
</feature>
<dbReference type="OrthoDB" id="5185285at2759"/>
<reference evidence="4" key="2">
    <citation type="submission" date="2010-05" db="EMBL/GenBank/DDBJ databases">
        <title>The genome sequence of Magnaporthe poae strain ATCC 64411.</title>
        <authorList>
            <person name="Ma L.-J."/>
            <person name="Dead R."/>
            <person name="Young S."/>
            <person name="Zeng Q."/>
            <person name="Koehrsen M."/>
            <person name="Alvarado L."/>
            <person name="Berlin A."/>
            <person name="Chapman S.B."/>
            <person name="Chen Z."/>
            <person name="Freedman E."/>
            <person name="Gellesch M."/>
            <person name="Goldberg J."/>
            <person name="Griggs A."/>
            <person name="Gujja S."/>
            <person name="Heilman E.R."/>
            <person name="Heiman D."/>
            <person name="Hepburn T."/>
            <person name="Howarth C."/>
            <person name="Jen D."/>
            <person name="Larson L."/>
            <person name="Mehta T."/>
            <person name="Neiman D."/>
            <person name="Pearson M."/>
            <person name="Roberts A."/>
            <person name="Saif S."/>
            <person name="Shea T."/>
            <person name="Shenoy N."/>
            <person name="Sisk P."/>
            <person name="Stolte C."/>
            <person name="Sykes S."/>
            <person name="Walk T."/>
            <person name="White J."/>
            <person name="Yandava C."/>
            <person name="Haas B."/>
            <person name="Nusbaum C."/>
            <person name="Birren B."/>
        </authorList>
    </citation>
    <scope>NUCLEOTIDE SEQUENCE [LARGE SCALE GENOMIC DNA]</scope>
    <source>
        <strain evidence="4">ATCC 64411 / 73-15</strain>
    </source>
</reference>
<reference evidence="3" key="5">
    <citation type="submission" date="2015-06" db="UniProtKB">
        <authorList>
            <consortium name="EnsemblFungi"/>
        </authorList>
    </citation>
    <scope>IDENTIFICATION</scope>
    <source>
        <strain evidence="3">ATCC 64411</strain>
    </source>
</reference>
<sequence>MGMESIQPQMPEKSYAGSRYYREFVSRIRRDEDAGRYEHLEDYPYDILVDEDLGIRLYHAGINPYDQEHFRHQIYLVITPNGKASKICPADSVVASALTLQWTRRGDLCNALLLSIKSFGQCTFAYSGDTSRNKCGWCGHNMRTLLWRNNAWKWVLYRPGRRLVEGERHCCGLNVTMKKYQCCKCRDPDNALMSPLDRETAAELPQSVLPVHPEGYKTLNAHAVLVPTPPNGSPKQPSRFEASPPASPPPVNHINLNFYGNNHVYPGPPTGPGGLSGSPPTFSFDLSRLDRRTRNLIGFGTGLPSGTAAAADPPTAASRVQELDDSSSPSSPRSPRPRKYASPRVEDDVTDTADIRGAQRRMSDLVLDA</sequence>
<protein>
    <submittedName>
        <fullName evidence="2 3">Uncharacterized protein</fullName>
    </submittedName>
</protein>
<dbReference type="Proteomes" id="UP000011715">
    <property type="component" value="Unassembled WGS sequence"/>
</dbReference>
<dbReference type="AlphaFoldDB" id="A0A0C4ECC3"/>
<dbReference type="VEuPathDB" id="FungiDB:MAPG_10340"/>
<dbReference type="EnsemblFungi" id="MAPG_10340T0">
    <property type="protein sequence ID" value="MAPG_10340T0"/>
    <property type="gene ID" value="MAPG_10340"/>
</dbReference>
<feature type="compositionally biased region" description="Low complexity" evidence="1">
    <location>
        <begin position="307"/>
        <end position="317"/>
    </location>
</feature>
<accession>A0A0C4ECC3</accession>
<feature type="region of interest" description="Disordered" evidence="1">
    <location>
        <begin position="224"/>
        <end position="284"/>
    </location>
</feature>
<dbReference type="eggNOG" id="ENOG502RFM5">
    <property type="taxonomic scope" value="Eukaryota"/>
</dbReference>
<dbReference type="EMBL" id="ADBL01002312">
    <property type="status" value="NOT_ANNOTATED_CDS"/>
    <property type="molecule type" value="Genomic_DNA"/>
</dbReference>
<reference evidence="3" key="4">
    <citation type="journal article" date="2015" name="G3 (Bethesda)">
        <title>Genome sequences of three phytopathogenic species of the Magnaporthaceae family of fungi.</title>
        <authorList>
            <person name="Okagaki L.H."/>
            <person name="Nunes C.C."/>
            <person name="Sailsbery J."/>
            <person name="Clay B."/>
            <person name="Brown D."/>
            <person name="John T."/>
            <person name="Oh Y."/>
            <person name="Young N."/>
            <person name="Fitzgerald M."/>
            <person name="Haas B.J."/>
            <person name="Zeng Q."/>
            <person name="Young S."/>
            <person name="Adiconis X."/>
            <person name="Fan L."/>
            <person name="Levin J.Z."/>
            <person name="Mitchell T.K."/>
            <person name="Okubara P.A."/>
            <person name="Farman M.L."/>
            <person name="Kohn L.M."/>
            <person name="Birren B."/>
            <person name="Ma L.-J."/>
            <person name="Dean R.A."/>
        </authorList>
    </citation>
    <scope>NUCLEOTIDE SEQUENCE</scope>
    <source>
        <strain evidence="3">ATCC 64411 / 73-15</strain>
    </source>
</reference>
<evidence type="ECO:0000313" key="2">
    <source>
        <dbReference type="EMBL" id="KLU90486.1"/>
    </source>
</evidence>
<evidence type="ECO:0000313" key="4">
    <source>
        <dbReference type="Proteomes" id="UP000011715"/>
    </source>
</evidence>
<keyword evidence="4" id="KW-1185">Reference proteome</keyword>
<dbReference type="EMBL" id="GL876975">
    <property type="protein sequence ID" value="KLU90486.1"/>
    <property type="molecule type" value="Genomic_DNA"/>
</dbReference>
<reference evidence="2" key="3">
    <citation type="submission" date="2011-03" db="EMBL/GenBank/DDBJ databases">
        <title>Annotation of Magnaporthe poae ATCC 64411.</title>
        <authorList>
            <person name="Ma L.-J."/>
            <person name="Dead R."/>
            <person name="Young S.K."/>
            <person name="Zeng Q."/>
            <person name="Gargeya S."/>
            <person name="Fitzgerald M."/>
            <person name="Haas B."/>
            <person name="Abouelleil A."/>
            <person name="Alvarado L."/>
            <person name="Arachchi H.M."/>
            <person name="Berlin A."/>
            <person name="Brown A."/>
            <person name="Chapman S.B."/>
            <person name="Chen Z."/>
            <person name="Dunbar C."/>
            <person name="Freedman E."/>
            <person name="Gearin G."/>
            <person name="Gellesch M."/>
            <person name="Goldberg J."/>
            <person name="Griggs A."/>
            <person name="Gujja S."/>
            <person name="Heiman D."/>
            <person name="Howarth C."/>
            <person name="Larson L."/>
            <person name="Lui A."/>
            <person name="MacDonald P.J.P."/>
            <person name="Mehta T."/>
            <person name="Montmayeur A."/>
            <person name="Murphy C."/>
            <person name="Neiman D."/>
            <person name="Pearson M."/>
            <person name="Priest M."/>
            <person name="Roberts A."/>
            <person name="Saif S."/>
            <person name="Shea T."/>
            <person name="Shenoy N."/>
            <person name="Sisk P."/>
            <person name="Stolte C."/>
            <person name="Sykes S."/>
            <person name="Yandava C."/>
            <person name="Wortman J."/>
            <person name="Nusbaum C."/>
            <person name="Birren B."/>
        </authorList>
    </citation>
    <scope>NUCLEOTIDE SEQUENCE</scope>
    <source>
        <strain evidence="2">ATCC 64411</strain>
    </source>
</reference>
<organism evidence="3 4">
    <name type="scientific">Magnaporthiopsis poae (strain ATCC 64411 / 73-15)</name>
    <name type="common">Kentucky bluegrass fungus</name>
    <name type="synonym">Magnaporthe poae</name>
    <dbReference type="NCBI Taxonomy" id="644358"/>
    <lineage>
        <taxon>Eukaryota</taxon>
        <taxon>Fungi</taxon>
        <taxon>Dikarya</taxon>
        <taxon>Ascomycota</taxon>
        <taxon>Pezizomycotina</taxon>
        <taxon>Sordariomycetes</taxon>
        <taxon>Sordariomycetidae</taxon>
        <taxon>Magnaporthales</taxon>
        <taxon>Magnaporthaceae</taxon>
        <taxon>Magnaporthiopsis</taxon>
    </lineage>
</organism>
<name>A0A0C4ECC3_MAGP6</name>
<gene>
    <name evidence="2" type="ORF">MAPG_10340</name>
</gene>
<evidence type="ECO:0000313" key="3">
    <source>
        <dbReference type="EnsemblFungi" id="MAPG_10340T0"/>
    </source>
</evidence>